<feature type="transmembrane region" description="Helical" evidence="8">
    <location>
        <begin position="200"/>
        <end position="221"/>
    </location>
</feature>
<gene>
    <name evidence="10" type="ORF">QLS65_16060</name>
</gene>
<dbReference type="Gene3D" id="1.20.1250.20">
    <property type="entry name" value="MFS general substrate transporter like domains"/>
    <property type="match status" value="1"/>
</dbReference>
<evidence type="ECO:0000256" key="8">
    <source>
        <dbReference type="SAM" id="Phobius"/>
    </source>
</evidence>
<dbReference type="Proteomes" id="UP001243403">
    <property type="component" value="Unassembled WGS sequence"/>
</dbReference>
<organism evidence="10 11">
    <name type="scientific">Flavobacterium algoritolerans</name>
    <dbReference type="NCBI Taxonomy" id="3041254"/>
    <lineage>
        <taxon>Bacteria</taxon>
        <taxon>Pseudomonadati</taxon>
        <taxon>Bacteroidota</taxon>
        <taxon>Flavobacteriia</taxon>
        <taxon>Flavobacteriales</taxon>
        <taxon>Flavobacteriaceae</taxon>
        <taxon>Flavobacterium</taxon>
    </lineage>
</organism>
<dbReference type="InterPro" id="IPR005828">
    <property type="entry name" value="MFS_sugar_transport-like"/>
</dbReference>
<accession>A0ABT6VFZ5</accession>
<dbReference type="SUPFAM" id="SSF103473">
    <property type="entry name" value="MFS general substrate transporter"/>
    <property type="match status" value="1"/>
</dbReference>
<feature type="transmembrane region" description="Helical" evidence="8">
    <location>
        <begin position="488"/>
        <end position="509"/>
    </location>
</feature>
<feature type="transmembrane region" description="Helical" evidence="8">
    <location>
        <begin position="425"/>
        <end position="448"/>
    </location>
</feature>
<dbReference type="InterPro" id="IPR020846">
    <property type="entry name" value="MFS_dom"/>
</dbReference>
<dbReference type="PROSITE" id="PS00217">
    <property type="entry name" value="SUGAR_TRANSPORT_2"/>
    <property type="match status" value="1"/>
</dbReference>
<name>A0ABT6VFZ5_9FLAO</name>
<feature type="transmembrane region" description="Helical" evidence="8">
    <location>
        <begin position="111"/>
        <end position="129"/>
    </location>
</feature>
<comment type="similarity">
    <text evidence="2 6">Belongs to the major facilitator superfamily. Sugar transporter (TC 2.A.1.1) family.</text>
</comment>
<evidence type="ECO:0000256" key="7">
    <source>
        <dbReference type="SAM" id="MobiDB-lite"/>
    </source>
</evidence>
<evidence type="ECO:0000259" key="9">
    <source>
        <dbReference type="PROSITE" id="PS50850"/>
    </source>
</evidence>
<dbReference type="InterPro" id="IPR003663">
    <property type="entry name" value="Sugar/inositol_transpt"/>
</dbReference>
<evidence type="ECO:0000256" key="6">
    <source>
        <dbReference type="RuleBase" id="RU003346"/>
    </source>
</evidence>
<feature type="transmembrane region" description="Helical" evidence="8">
    <location>
        <begin position="386"/>
        <end position="405"/>
    </location>
</feature>
<evidence type="ECO:0000313" key="10">
    <source>
        <dbReference type="EMBL" id="MDI5896403.1"/>
    </source>
</evidence>
<evidence type="ECO:0000256" key="4">
    <source>
        <dbReference type="ARBA" id="ARBA00022989"/>
    </source>
</evidence>
<dbReference type="Pfam" id="PF00083">
    <property type="entry name" value="Sugar_tr"/>
    <property type="match status" value="1"/>
</dbReference>
<evidence type="ECO:0000256" key="3">
    <source>
        <dbReference type="ARBA" id="ARBA00022692"/>
    </source>
</evidence>
<feature type="region of interest" description="Disordered" evidence="7">
    <location>
        <begin position="1"/>
        <end position="41"/>
    </location>
</feature>
<feature type="transmembrane region" description="Helical" evidence="8">
    <location>
        <begin position="355"/>
        <end position="374"/>
    </location>
</feature>
<comment type="caution">
    <text evidence="10">The sequence shown here is derived from an EMBL/GenBank/DDBJ whole genome shotgun (WGS) entry which is preliminary data.</text>
</comment>
<dbReference type="InterPro" id="IPR005829">
    <property type="entry name" value="Sugar_transporter_CS"/>
</dbReference>
<feature type="transmembrane region" description="Helical" evidence="8">
    <location>
        <begin position="166"/>
        <end position="188"/>
    </location>
</feature>
<keyword evidence="6" id="KW-0813">Transport</keyword>
<feature type="transmembrane region" description="Helical" evidence="8">
    <location>
        <begin position="233"/>
        <end position="252"/>
    </location>
</feature>
<dbReference type="InterPro" id="IPR036259">
    <property type="entry name" value="MFS_trans_sf"/>
</dbReference>
<comment type="subcellular location">
    <subcellularLocation>
        <location evidence="1">Membrane</location>
        <topology evidence="1">Multi-pass membrane protein</topology>
    </subcellularLocation>
</comment>
<feature type="transmembrane region" description="Helical" evidence="8">
    <location>
        <begin position="460"/>
        <end position="482"/>
    </location>
</feature>
<dbReference type="InterPro" id="IPR050360">
    <property type="entry name" value="MFS_Sugar_Transporters"/>
</dbReference>
<evidence type="ECO:0000256" key="2">
    <source>
        <dbReference type="ARBA" id="ARBA00010992"/>
    </source>
</evidence>
<dbReference type="PRINTS" id="PR00171">
    <property type="entry name" value="SUGRTRNSPORT"/>
</dbReference>
<sequence length="568" mass="63014">NMSNNITQQEGETLQQPQVPSSGVLTPETNDSIIDKNESDEKVDKTVPEIPAKPASAYILVTALCFMIAFGGFVFGWDTGTISGFVNMSDFKRRFGQTHEDGTHYLSKVRVGLIVSIFNIGCAFGSIFLSKTADMYGRRLALMIMMVIYIVGILIQITSIDKWYQYFIGRIISGLAVGGIGVISPLFISESAPKHLRGALVSCYQLMITFGIFLGYCTNYGTKVYENSAQWRVGLGLCFFWAIMMIIGMISMPESPRFLIRNNRLDEARKSIAYSNRVSAEDPSVYALVEELDAAIRKEESAGKATWGELITGKPKIFYRLMCGVMIQALQQLTGNNYFFYYGTTIFQAVGLEDSFQTSIVLGVVNFVSTIISIYSVNKLGGRRSLLIGAAGMVACYVVYASVGVTRLYTNPEHTESSKGAGSVMIVFACFFIFFFATTWGPVAFVVVSEIYPIRIKSKAMGLATAANWLWGFLISFFTPFITSAINFYYGYVFMGCCVFAFVFVYLTIPSTRGLSLEEVDELYASNVKAWESASWTPTRRYTQDAAYNKAQSAQLEHAKDNNSEEIA</sequence>
<evidence type="ECO:0000256" key="5">
    <source>
        <dbReference type="ARBA" id="ARBA00023136"/>
    </source>
</evidence>
<proteinExistence type="inferred from homology"/>
<reference evidence="10 11" key="1">
    <citation type="submission" date="2023-04" db="EMBL/GenBank/DDBJ databases">
        <title>Two novel species of Flavobacterium.</title>
        <authorList>
            <person name="Liu Q."/>
            <person name="Xin Y.-H."/>
        </authorList>
    </citation>
    <scope>NUCLEOTIDE SEQUENCE [LARGE SCALE GENOMIC DNA]</scope>
    <source>
        <strain evidence="10 11">LB1P51</strain>
    </source>
</reference>
<feature type="non-terminal residue" evidence="10">
    <location>
        <position position="1"/>
    </location>
</feature>
<dbReference type="EMBL" id="JASCRZ010000015">
    <property type="protein sequence ID" value="MDI5896403.1"/>
    <property type="molecule type" value="Genomic_DNA"/>
</dbReference>
<protein>
    <submittedName>
        <fullName evidence="10">Sugar porter family MFS transporter</fullName>
    </submittedName>
</protein>
<feature type="domain" description="Major facilitator superfamily (MFS) profile" evidence="9">
    <location>
        <begin position="64"/>
        <end position="513"/>
    </location>
</feature>
<keyword evidence="3 8" id="KW-0812">Transmembrane</keyword>
<feature type="compositionally biased region" description="Polar residues" evidence="7">
    <location>
        <begin position="1"/>
        <end position="32"/>
    </location>
</feature>
<feature type="transmembrane region" description="Helical" evidence="8">
    <location>
        <begin position="141"/>
        <end position="160"/>
    </location>
</feature>
<dbReference type="NCBIfam" id="TIGR00879">
    <property type="entry name" value="SP"/>
    <property type="match status" value="1"/>
</dbReference>
<keyword evidence="4 8" id="KW-1133">Transmembrane helix</keyword>
<evidence type="ECO:0000313" key="11">
    <source>
        <dbReference type="Proteomes" id="UP001243403"/>
    </source>
</evidence>
<dbReference type="PANTHER" id="PTHR48022">
    <property type="entry name" value="PLASTIDIC GLUCOSE TRANSPORTER 4"/>
    <property type="match status" value="1"/>
</dbReference>
<dbReference type="PANTHER" id="PTHR48022:SF75">
    <property type="entry name" value="GALACTOSE TRANSPORTER-RELATED"/>
    <property type="match status" value="1"/>
</dbReference>
<dbReference type="CDD" id="cd17356">
    <property type="entry name" value="MFS_HXT"/>
    <property type="match status" value="1"/>
</dbReference>
<feature type="transmembrane region" description="Helical" evidence="8">
    <location>
        <begin position="55"/>
        <end position="77"/>
    </location>
</feature>
<keyword evidence="11" id="KW-1185">Reference proteome</keyword>
<evidence type="ECO:0000256" key="1">
    <source>
        <dbReference type="ARBA" id="ARBA00004141"/>
    </source>
</evidence>
<dbReference type="PROSITE" id="PS50850">
    <property type="entry name" value="MFS"/>
    <property type="match status" value="1"/>
</dbReference>
<keyword evidence="5 8" id="KW-0472">Membrane</keyword>